<proteinExistence type="predicted"/>
<feature type="region of interest" description="Disordered" evidence="6">
    <location>
        <begin position="119"/>
        <end position="155"/>
    </location>
</feature>
<reference evidence="8" key="1">
    <citation type="submission" date="2022-07" db="EMBL/GenBank/DDBJ databases">
        <title>Phylogenomic reconstructions and comparative analyses of Kickxellomycotina fungi.</title>
        <authorList>
            <person name="Reynolds N.K."/>
            <person name="Stajich J.E."/>
            <person name="Barry K."/>
            <person name="Grigoriev I.V."/>
            <person name="Crous P."/>
            <person name="Smith M.E."/>
        </authorList>
    </citation>
    <scope>NUCLEOTIDE SEQUENCE</scope>
    <source>
        <strain evidence="8">IMI 214461</strain>
    </source>
</reference>
<keyword evidence="4" id="KW-0418">Kinase</keyword>
<accession>A0A9W8BEP0</accession>
<keyword evidence="5" id="KW-0067">ATP-binding</keyword>
<feature type="region of interest" description="Disordered" evidence="6">
    <location>
        <begin position="57"/>
        <end position="86"/>
    </location>
</feature>
<dbReference type="GO" id="GO:0005524">
    <property type="term" value="F:ATP binding"/>
    <property type="evidence" value="ECO:0007669"/>
    <property type="project" value="UniProtKB-KW"/>
</dbReference>
<dbReference type="Pfam" id="PF00069">
    <property type="entry name" value="Pkinase"/>
    <property type="match status" value="1"/>
</dbReference>
<dbReference type="SMART" id="SM00220">
    <property type="entry name" value="S_TKc"/>
    <property type="match status" value="1"/>
</dbReference>
<name>A0A9W8BEP0_9FUNG</name>
<dbReference type="EMBL" id="JANBQF010000127">
    <property type="protein sequence ID" value="KAJ2004930.1"/>
    <property type="molecule type" value="Genomic_DNA"/>
</dbReference>
<dbReference type="Gene3D" id="1.10.510.10">
    <property type="entry name" value="Transferase(Phosphotransferase) domain 1"/>
    <property type="match status" value="1"/>
</dbReference>
<dbReference type="Gene3D" id="3.30.200.20">
    <property type="entry name" value="Phosphorylase Kinase, domain 1"/>
    <property type="match status" value="1"/>
</dbReference>
<evidence type="ECO:0000313" key="9">
    <source>
        <dbReference type="Proteomes" id="UP001150907"/>
    </source>
</evidence>
<dbReference type="InterPro" id="IPR011009">
    <property type="entry name" value="Kinase-like_dom_sf"/>
</dbReference>
<dbReference type="Proteomes" id="UP001150907">
    <property type="component" value="Unassembled WGS sequence"/>
</dbReference>
<comment type="caution">
    <text evidence="8">The sequence shown here is derived from an EMBL/GenBank/DDBJ whole genome shotgun (WGS) entry which is preliminary data.</text>
</comment>
<gene>
    <name evidence="8" type="ORF">H4R26_002240</name>
</gene>
<dbReference type="GO" id="GO:0004674">
    <property type="term" value="F:protein serine/threonine kinase activity"/>
    <property type="evidence" value="ECO:0007669"/>
    <property type="project" value="UniProtKB-KW"/>
</dbReference>
<evidence type="ECO:0000256" key="2">
    <source>
        <dbReference type="ARBA" id="ARBA00022679"/>
    </source>
</evidence>
<dbReference type="PROSITE" id="PS50011">
    <property type="entry name" value="PROTEIN_KINASE_DOM"/>
    <property type="match status" value="1"/>
</dbReference>
<keyword evidence="9" id="KW-1185">Reference proteome</keyword>
<dbReference type="InterPro" id="IPR008271">
    <property type="entry name" value="Ser/Thr_kinase_AS"/>
</dbReference>
<evidence type="ECO:0000259" key="7">
    <source>
        <dbReference type="PROSITE" id="PS50011"/>
    </source>
</evidence>
<keyword evidence="1" id="KW-0723">Serine/threonine-protein kinase</keyword>
<dbReference type="OrthoDB" id="9332038at2759"/>
<dbReference type="PROSITE" id="PS00108">
    <property type="entry name" value="PROTEIN_KINASE_ST"/>
    <property type="match status" value="1"/>
</dbReference>
<organism evidence="8 9">
    <name type="scientific">Coemansia thaxteri</name>
    <dbReference type="NCBI Taxonomy" id="2663907"/>
    <lineage>
        <taxon>Eukaryota</taxon>
        <taxon>Fungi</taxon>
        <taxon>Fungi incertae sedis</taxon>
        <taxon>Zoopagomycota</taxon>
        <taxon>Kickxellomycotina</taxon>
        <taxon>Kickxellomycetes</taxon>
        <taxon>Kickxellales</taxon>
        <taxon>Kickxellaceae</taxon>
        <taxon>Coemansia</taxon>
    </lineage>
</organism>
<evidence type="ECO:0000256" key="6">
    <source>
        <dbReference type="SAM" id="MobiDB-lite"/>
    </source>
</evidence>
<keyword evidence="2" id="KW-0808">Transferase</keyword>
<dbReference type="InterPro" id="IPR000719">
    <property type="entry name" value="Prot_kinase_dom"/>
</dbReference>
<feature type="domain" description="Protein kinase" evidence="7">
    <location>
        <begin position="226"/>
        <end position="649"/>
    </location>
</feature>
<evidence type="ECO:0000313" key="8">
    <source>
        <dbReference type="EMBL" id="KAJ2004930.1"/>
    </source>
</evidence>
<evidence type="ECO:0000256" key="1">
    <source>
        <dbReference type="ARBA" id="ARBA00022527"/>
    </source>
</evidence>
<dbReference type="InterPro" id="IPR050494">
    <property type="entry name" value="Ser_Thr_dual-spec_kinase"/>
</dbReference>
<sequence>MSGGEPLPLRVYDYTVLATLGLTSLYGSIGLQLEDERAQLPPDVDPQLAFAEAYASPLSPQRQSRRHRGQPAAAPTATGDQIGSEGGALSLHKRKSAFDGSSQPETGSLNVVSARMLSPAASTRHTSHGAPNGRASSSKRTRSTANGRDAAAPGRGTRLKSAFARVRPETGAAGVDGDMGLESSAAEALGRKGRALAAKVNANAALSGCAPDTRPKEYGEVWFNRYLILAKLGEGAFSQAFLAADLHCNRMGRRHDAVRLVTVKRMGAKEGAIGISDYQTISILNRLDPKERVPIVRIHDVFLHLPKCCRSVEYDASSRQLIPVRPPRPAFGRNGVHYRPSDASGRSVFGRHRDNGTSLRVFGDRAGAELTNLPFGSDPCTSSASLGSAPEGCHVCLVMEPLLGGTLHDAFPRRIKALYLAHDEVIAKQMHMDMIRTVVRQLLVALAHMHGASLIHADVKTTNVICVNDTTMRVKLIDFGNAVSDGDVAEYYSSFEIQTVWFRAPEVAYQRPFGRAIDIWSVGCVMCELWLGRSLFTDMGNRSLISSMLKLRGPPPPQLYSASPFYAEMVGSWNGRPGPGFAPAAVASRHKNVMHPEQSMDWDPQLRTHWLKHSLHLQDDEFVSLADALLEYDPEERLTAAEALKHPFFHGMYAP</sequence>
<evidence type="ECO:0000256" key="3">
    <source>
        <dbReference type="ARBA" id="ARBA00022741"/>
    </source>
</evidence>
<keyword evidence="3" id="KW-0547">Nucleotide-binding</keyword>
<dbReference type="PANTHER" id="PTHR24058">
    <property type="entry name" value="DUAL SPECIFICITY PROTEIN KINASE"/>
    <property type="match status" value="1"/>
</dbReference>
<dbReference type="AlphaFoldDB" id="A0A9W8BEP0"/>
<evidence type="ECO:0000256" key="5">
    <source>
        <dbReference type="ARBA" id="ARBA00022840"/>
    </source>
</evidence>
<dbReference type="SUPFAM" id="SSF56112">
    <property type="entry name" value="Protein kinase-like (PK-like)"/>
    <property type="match status" value="1"/>
</dbReference>
<protein>
    <recommendedName>
        <fullName evidence="7">Protein kinase domain-containing protein</fullName>
    </recommendedName>
</protein>
<evidence type="ECO:0000256" key="4">
    <source>
        <dbReference type="ARBA" id="ARBA00022777"/>
    </source>
</evidence>